<dbReference type="Proteomes" id="UP000789390">
    <property type="component" value="Unassembled WGS sequence"/>
</dbReference>
<keyword evidence="8" id="KW-0807">Transducer</keyword>
<gene>
    <name evidence="11" type="ORF">DGAL_LOCUS8125</name>
</gene>
<keyword evidence="3 9" id="KW-0812">Transmembrane</keyword>
<feature type="transmembrane region" description="Helical" evidence="9">
    <location>
        <begin position="51"/>
        <end position="77"/>
    </location>
</feature>
<feature type="domain" description="G-protein coupled receptors family 1 profile" evidence="10">
    <location>
        <begin position="68"/>
        <end position="335"/>
    </location>
</feature>
<evidence type="ECO:0000256" key="8">
    <source>
        <dbReference type="ARBA" id="ARBA00023224"/>
    </source>
</evidence>
<evidence type="ECO:0000256" key="5">
    <source>
        <dbReference type="ARBA" id="ARBA00023040"/>
    </source>
</evidence>
<evidence type="ECO:0000256" key="4">
    <source>
        <dbReference type="ARBA" id="ARBA00022989"/>
    </source>
</evidence>
<proteinExistence type="inferred from homology"/>
<dbReference type="Pfam" id="PF00001">
    <property type="entry name" value="7tm_1"/>
    <property type="match status" value="1"/>
</dbReference>
<dbReference type="CDD" id="cd00637">
    <property type="entry name" value="7tm_classA_rhodopsin-like"/>
    <property type="match status" value="1"/>
</dbReference>
<feature type="transmembrane region" description="Helical" evidence="9">
    <location>
        <begin position="164"/>
        <end position="185"/>
    </location>
</feature>
<evidence type="ECO:0000256" key="7">
    <source>
        <dbReference type="ARBA" id="ARBA00023170"/>
    </source>
</evidence>
<dbReference type="SUPFAM" id="SSF81321">
    <property type="entry name" value="Family A G protein-coupled receptor-like"/>
    <property type="match status" value="1"/>
</dbReference>
<protein>
    <recommendedName>
        <fullName evidence="10">G-protein coupled receptors family 1 profile domain-containing protein</fullName>
    </recommendedName>
</protein>
<keyword evidence="7" id="KW-0675">Receptor</keyword>
<comment type="subcellular location">
    <subcellularLocation>
        <location evidence="1">Membrane</location>
        <topology evidence="1">Multi-pass membrane protein</topology>
    </subcellularLocation>
</comment>
<dbReference type="PANTHER" id="PTHR24243">
    <property type="entry name" value="G-PROTEIN COUPLED RECEPTOR"/>
    <property type="match status" value="1"/>
</dbReference>
<organism evidence="11 12">
    <name type="scientific">Daphnia galeata</name>
    <dbReference type="NCBI Taxonomy" id="27404"/>
    <lineage>
        <taxon>Eukaryota</taxon>
        <taxon>Metazoa</taxon>
        <taxon>Ecdysozoa</taxon>
        <taxon>Arthropoda</taxon>
        <taxon>Crustacea</taxon>
        <taxon>Branchiopoda</taxon>
        <taxon>Diplostraca</taxon>
        <taxon>Cladocera</taxon>
        <taxon>Anomopoda</taxon>
        <taxon>Daphniidae</taxon>
        <taxon>Daphnia</taxon>
    </lineage>
</organism>
<dbReference type="EMBL" id="CAKKLH010000168">
    <property type="protein sequence ID" value="CAH0105111.1"/>
    <property type="molecule type" value="Genomic_DNA"/>
</dbReference>
<dbReference type="Gene3D" id="1.20.1070.10">
    <property type="entry name" value="Rhodopsin 7-helix transmembrane proteins"/>
    <property type="match status" value="1"/>
</dbReference>
<evidence type="ECO:0000256" key="3">
    <source>
        <dbReference type="ARBA" id="ARBA00022692"/>
    </source>
</evidence>
<dbReference type="InterPro" id="IPR017452">
    <property type="entry name" value="GPCR_Rhodpsn_7TM"/>
</dbReference>
<name>A0A8J2RM50_9CRUS</name>
<keyword evidence="4 9" id="KW-1133">Transmembrane helix</keyword>
<evidence type="ECO:0000256" key="2">
    <source>
        <dbReference type="ARBA" id="ARBA00010663"/>
    </source>
</evidence>
<dbReference type="InterPro" id="IPR000276">
    <property type="entry name" value="GPCR_Rhodpsn"/>
</dbReference>
<dbReference type="PROSITE" id="PS50262">
    <property type="entry name" value="G_PROTEIN_RECEP_F1_2"/>
    <property type="match status" value="1"/>
</dbReference>
<accession>A0A8J2RM50</accession>
<evidence type="ECO:0000256" key="6">
    <source>
        <dbReference type="ARBA" id="ARBA00023136"/>
    </source>
</evidence>
<dbReference type="GO" id="GO:0005886">
    <property type="term" value="C:plasma membrane"/>
    <property type="evidence" value="ECO:0007669"/>
    <property type="project" value="TreeGrafter"/>
</dbReference>
<dbReference type="AlphaFoldDB" id="A0A8J2RM50"/>
<feature type="transmembrane region" description="Helical" evidence="9">
    <location>
        <begin position="276"/>
        <end position="296"/>
    </location>
</feature>
<dbReference type="GO" id="GO:0008188">
    <property type="term" value="F:neuropeptide receptor activity"/>
    <property type="evidence" value="ECO:0007669"/>
    <property type="project" value="TreeGrafter"/>
</dbReference>
<evidence type="ECO:0000313" key="11">
    <source>
        <dbReference type="EMBL" id="CAH0105111.1"/>
    </source>
</evidence>
<keyword evidence="6 9" id="KW-0472">Membrane</keyword>
<comment type="similarity">
    <text evidence="2">Belongs to the G-protein coupled receptor 1 family.</text>
</comment>
<dbReference type="OrthoDB" id="6349248at2759"/>
<reference evidence="11" key="1">
    <citation type="submission" date="2021-11" db="EMBL/GenBank/DDBJ databases">
        <authorList>
            <person name="Schell T."/>
        </authorList>
    </citation>
    <scope>NUCLEOTIDE SEQUENCE</scope>
    <source>
        <strain evidence="11">M5</strain>
    </source>
</reference>
<evidence type="ECO:0000259" key="10">
    <source>
        <dbReference type="PROSITE" id="PS50262"/>
    </source>
</evidence>
<feature type="transmembrane region" description="Helical" evidence="9">
    <location>
        <begin position="234"/>
        <end position="255"/>
    </location>
</feature>
<feature type="transmembrane region" description="Helical" evidence="9">
    <location>
        <begin position="89"/>
        <end position="111"/>
    </location>
</feature>
<sequence length="359" mass="40059">MKSRYRQMANQSMLTALFIMSNSTVFDHNNNSSEFNTDVISHRYVIEKFRVAFVVLGIVIGVIAIGFNTALIISSLVKTSYIATTFSTQTLNLMTSLAVADLFLLVFGLPYDLVAANDNPWLEGKIGCQMSAYLPEASRFAWVGTVALSMPLRWPSIMKIMRKWATAWTMFVWAVSLAVVIPFALHVDCLGLSHTTTVDYATIPETVDSLLGQEDENGACFCVFTVSQSEVVQMFGSSLVAYSLIPVMAIGRIILKGRPFLDETPDIKENTSSRRLVAMLLAFMTCTLPRYVYILVNYSEENPTTDGLHGLVMSIIEIICCSLFYCSTLIHLILSPHPRSLLRHLCRQQQDYAIENQVA</sequence>
<keyword evidence="5" id="KW-0297">G-protein coupled receptor</keyword>
<evidence type="ECO:0000256" key="1">
    <source>
        <dbReference type="ARBA" id="ARBA00004141"/>
    </source>
</evidence>
<dbReference type="PRINTS" id="PR00237">
    <property type="entry name" value="GPCRRHODOPSN"/>
</dbReference>
<feature type="transmembrane region" description="Helical" evidence="9">
    <location>
        <begin position="308"/>
        <end position="334"/>
    </location>
</feature>
<comment type="caution">
    <text evidence="11">The sequence shown here is derived from an EMBL/GenBank/DDBJ whole genome shotgun (WGS) entry which is preliminary data.</text>
</comment>
<evidence type="ECO:0000313" key="12">
    <source>
        <dbReference type="Proteomes" id="UP000789390"/>
    </source>
</evidence>
<keyword evidence="12" id="KW-1185">Reference proteome</keyword>
<dbReference type="PANTHER" id="PTHR24243:SF208">
    <property type="entry name" value="PYROKININ-1 RECEPTOR"/>
    <property type="match status" value="1"/>
</dbReference>
<evidence type="ECO:0000256" key="9">
    <source>
        <dbReference type="SAM" id="Phobius"/>
    </source>
</evidence>